<evidence type="ECO:0000313" key="4">
    <source>
        <dbReference type="EMBL" id="KXZ59604.1"/>
    </source>
</evidence>
<dbReference type="PATRIC" id="fig|479117.4.peg.72"/>
<feature type="transmembrane region" description="Helical" evidence="2">
    <location>
        <begin position="169"/>
        <end position="191"/>
    </location>
</feature>
<evidence type="ECO:0000313" key="5">
    <source>
        <dbReference type="Proteomes" id="UP000243589"/>
    </source>
</evidence>
<sequence>MRSIAAVVMIVLGAVLGVVGVLQKTVWAPPENITATTQTDESSAAAVIEPGVLNLYPGGAQVTVKGTGDITVAHASKPNVEAWLGEASYLDITGLKTQEELRTEKVAGEEDSVPNPAGADLWEDSTTEPEQVTFTWDEPAGDTSFLIGSSEKTDLQVSVTWQNDATNAWSTPLIVIGLILIVLGILLFISGTKAKKREKEREEARRERRRRLAQMGSAFAIVPGLALAGCGAPELPEPQPLETPTAPAASVTDEQLERVLEDIHTTIKEADDKLDTKKLGERADGSFHQQREGAYKIKKKDKKAKLPAAPAFDDVKVNFTSATDSWPRITSAVVSGNDQTQLVMLSQQDPRSPYRLWALTVLLPGAEFPEVEDARVGSGLLAADQDGLVMTPKQTVENYAEKLQKPNKAKRKGDFEDDAFAKQENDTFKKIKKEIEKGNGSAKVEYSPGKQIAAQSTTDGSAIVIGSAVQTLSLSPETREGQTGELTVPNPQAKVVGESKTQRTLQTEYTQVYAFVVPKKGEGKVRLIGVSTAMSDAKLSGNN</sequence>
<reference evidence="4 5" key="1">
    <citation type="submission" date="2016-01" db="EMBL/GenBank/DDBJ databases">
        <title>Use of Whole Genome Sequencing to ascertain that Brevibacterium massiliense (Roux, Raoult 2009) is a later heterotypic synonym of Brevibacterium ravenspurgense (Mages 2008).</title>
        <authorList>
            <person name="Bernier A.-M."/>
            <person name="Burdz T."/>
            <person name="Huynh C."/>
            <person name="Pachecho A.L."/>
            <person name="Wiebe D."/>
            <person name="Bonner C."/>
            <person name="Bernard K."/>
        </authorList>
    </citation>
    <scope>NUCLEOTIDE SEQUENCE [LARGE SCALE GENOMIC DNA]</scope>
    <source>
        <strain evidence="4 5">CCUG56047</strain>
    </source>
</reference>
<dbReference type="InterPro" id="IPR058407">
    <property type="entry name" value="DUF8094"/>
</dbReference>
<dbReference type="AlphaFoldDB" id="A0A150HCB0"/>
<protein>
    <recommendedName>
        <fullName evidence="3">DUF8094 domain-containing protein</fullName>
    </recommendedName>
</protein>
<proteinExistence type="predicted"/>
<keyword evidence="2" id="KW-0472">Membrane</keyword>
<feature type="transmembrane region" description="Helical" evidence="2">
    <location>
        <begin position="212"/>
        <end position="229"/>
    </location>
</feature>
<keyword evidence="2" id="KW-1133">Transmembrane helix</keyword>
<name>A0A150HCB0_9MICO</name>
<gene>
    <name evidence="4" type="ORF">Bravens_00074</name>
</gene>
<keyword evidence="5" id="KW-1185">Reference proteome</keyword>
<dbReference type="Pfam" id="PF26366">
    <property type="entry name" value="DUF8094"/>
    <property type="match status" value="1"/>
</dbReference>
<dbReference type="Proteomes" id="UP000243589">
    <property type="component" value="Unassembled WGS sequence"/>
</dbReference>
<accession>A0A150HCB0</accession>
<feature type="domain" description="DUF8094" evidence="3">
    <location>
        <begin position="251"/>
        <end position="538"/>
    </location>
</feature>
<dbReference type="EMBL" id="LQQC01000002">
    <property type="protein sequence ID" value="KXZ59604.1"/>
    <property type="molecule type" value="Genomic_DNA"/>
</dbReference>
<evidence type="ECO:0000256" key="2">
    <source>
        <dbReference type="SAM" id="Phobius"/>
    </source>
</evidence>
<organism evidence="4 5">
    <name type="scientific">Brevibacterium ravenspurgense</name>
    <dbReference type="NCBI Taxonomy" id="479117"/>
    <lineage>
        <taxon>Bacteria</taxon>
        <taxon>Bacillati</taxon>
        <taxon>Actinomycetota</taxon>
        <taxon>Actinomycetes</taxon>
        <taxon>Micrococcales</taxon>
        <taxon>Brevibacteriaceae</taxon>
        <taxon>Brevibacterium</taxon>
    </lineage>
</organism>
<keyword evidence="2" id="KW-0812">Transmembrane</keyword>
<comment type="caution">
    <text evidence="4">The sequence shown here is derived from an EMBL/GenBank/DDBJ whole genome shotgun (WGS) entry which is preliminary data.</text>
</comment>
<evidence type="ECO:0000259" key="3">
    <source>
        <dbReference type="Pfam" id="PF26366"/>
    </source>
</evidence>
<evidence type="ECO:0000256" key="1">
    <source>
        <dbReference type="SAM" id="MobiDB-lite"/>
    </source>
</evidence>
<feature type="region of interest" description="Disordered" evidence="1">
    <location>
        <begin position="105"/>
        <end position="125"/>
    </location>
</feature>